<evidence type="ECO:0000256" key="5">
    <source>
        <dbReference type="ARBA" id="ARBA00022989"/>
    </source>
</evidence>
<evidence type="ECO:0000256" key="6">
    <source>
        <dbReference type="ARBA" id="ARBA00023065"/>
    </source>
</evidence>
<keyword evidence="4" id="KW-0375">Hydrogen ion transport</keyword>
<dbReference type="AlphaFoldDB" id="I0YIG4"/>
<dbReference type="PANTHER" id="PTHR33650:SF1">
    <property type="entry name" value="CHLOROPLAST ENVELOPE MEMBRANE PROTEIN"/>
    <property type="match status" value="1"/>
</dbReference>
<dbReference type="GO" id="GO:0016020">
    <property type="term" value="C:membrane"/>
    <property type="evidence" value="ECO:0007669"/>
    <property type="project" value="UniProtKB-SubCell"/>
</dbReference>
<reference evidence="10 11" key="1">
    <citation type="journal article" date="2012" name="Genome Biol.">
        <title>The genome of the polar eukaryotic microalga coccomyxa subellipsoidea reveals traits of cold adaptation.</title>
        <authorList>
            <person name="Blanc G."/>
            <person name="Agarkova I."/>
            <person name="Grimwood J."/>
            <person name="Kuo A."/>
            <person name="Brueggeman A."/>
            <person name="Dunigan D."/>
            <person name="Gurnon J."/>
            <person name="Ladunga I."/>
            <person name="Lindquist E."/>
            <person name="Lucas S."/>
            <person name="Pangilinan J."/>
            <person name="Proschold T."/>
            <person name="Salamov A."/>
            <person name="Schmutz J."/>
            <person name="Weeks D."/>
            <person name="Yamada T."/>
            <person name="Claverie J.M."/>
            <person name="Grigoriev I."/>
            <person name="Van Etten J."/>
            <person name="Lomsadze A."/>
            <person name="Borodovsky M."/>
        </authorList>
    </citation>
    <scope>NUCLEOTIDE SEQUENCE [LARGE SCALE GENOMIC DNA]</scope>
    <source>
        <strain evidence="10 11">C-169</strain>
    </source>
</reference>
<dbReference type="RefSeq" id="XP_005642727.1">
    <property type="nucleotide sequence ID" value="XM_005642670.1"/>
</dbReference>
<name>I0YIG4_COCSC</name>
<dbReference type="GO" id="GO:1902600">
    <property type="term" value="P:proton transmembrane transport"/>
    <property type="evidence" value="ECO:0007669"/>
    <property type="project" value="UniProtKB-KW"/>
</dbReference>
<dbReference type="Proteomes" id="UP000007264">
    <property type="component" value="Unassembled WGS sequence"/>
</dbReference>
<proteinExistence type="inferred from homology"/>
<feature type="transmembrane region" description="Helical" evidence="9">
    <location>
        <begin position="39"/>
        <end position="59"/>
    </location>
</feature>
<evidence type="ECO:0008006" key="12">
    <source>
        <dbReference type="Google" id="ProtNLM"/>
    </source>
</evidence>
<evidence type="ECO:0000256" key="8">
    <source>
        <dbReference type="ARBA" id="ARBA00043980"/>
    </source>
</evidence>
<dbReference type="InterPro" id="IPR004282">
    <property type="entry name" value="CemA"/>
</dbReference>
<dbReference type="EMBL" id="AGSI01000026">
    <property type="protein sequence ID" value="EIE18183.1"/>
    <property type="molecule type" value="Genomic_DNA"/>
</dbReference>
<evidence type="ECO:0000256" key="1">
    <source>
        <dbReference type="ARBA" id="ARBA00004141"/>
    </source>
</evidence>
<keyword evidence="7 9" id="KW-0472">Membrane</keyword>
<accession>I0YIG4</accession>
<comment type="subcellular location">
    <subcellularLocation>
        <location evidence="1">Membrane</location>
        <topology evidence="1">Multi-pass membrane protein</topology>
    </subcellularLocation>
</comment>
<dbReference type="eggNOG" id="ENOG502QR9Y">
    <property type="taxonomic scope" value="Eukaryota"/>
</dbReference>
<protein>
    <recommendedName>
        <fullName evidence="12">Proton extrusion protein PcxA</fullName>
    </recommendedName>
</protein>
<evidence type="ECO:0000256" key="2">
    <source>
        <dbReference type="ARBA" id="ARBA00022448"/>
    </source>
</evidence>
<dbReference type="PANTHER" id="PTHR33650">
    <property type="entry name" value="CHLOROPLAST ENVELOPE MEMBRANE PROTEIN-RELATED"/>
    <property type="match status" value="1"/>
</dbReference>
<keyword evidence="2" id="KW-0813">Transport</keyword>
<evidence type="ECO:0000256" key="7">
    <source>
        <dbReference type="ARBA" id="ARBA00023136"/>
    </source>
</evidence>
<sequence length="258" mass="28889">MVDATGIKYRIGLNEDDMTEDIREEFEENQRESLAALKFAGVLIGVPIIVGFTVSRILAEPFYEVAQRYNPQIFAVSEREKVEGAKLVHKHEMRLRMDAAIGRAPAISDLEMQMELRREALHLAEEFRAHNRTALLNLLSDSTTALTGFALLLRNSDGRGALFRTIGRLLSGFSDTAKAFLIIASTDILLGYHSEEGWTAAIHLLTGHYGLEVEEAPIYIFVAIVPVTMDAFFKLWIFQGLNRVNPAAAVTLRSMDRH</sequence>
<comment type="similarity">
    <text evidence="8">Belongs to the CemA family.</text>
</comment>
<dbReference type="OrthoDB" id="993at2759"/>
<evidence type="ECO:0000256" key="3">
    <source>
        <dbReference type="ARBA" id="ARBA00022692"/>
    </source>
</evidence>
<dbReference type="GeneID" id="17036089"/>
<evidence type="ECO:0000313" key="10">
    <source>
        <dbReference type="EMBL" id="EIE18183.1"/>
    </source>
</evidence>
<evidence type="ECO:0000256" key="4">
    <source>
        <dbReference type="ARBA" id="ARBA00022781"/>
    </source>
</evidence>
<evidence type="ECO:0000313" key="11">
    <source>
        <dbReference type="Proteomes" id="UP000007264"/>
    </source>
</evidence>
<keyword evidence="5 9" id="KW-1133">Transmembrane helix</keyword>
<keyword evidence="6" id="KW-0406">Ion transport</keyword>
<keyword evidence="3 9" id="KW-0812">Transmembrane</keyword>
<evidence type="ECO:0000256" key="9">
    <source>
        <dbReference type="SAM" id="Phobius"/>
    </source>
</evidence>
<comment type="caution">
    <text evidence="10">The sequence shown here is derived from an EMBL/GenBank/DDBJ whole genome shotgun (WGS) entry which is preliminary data.</text>
</comment>
<dbReference type="KEGG" id="csl:COCSUDRAFT_26464"/>
<keyword evidence="11" id="KW-1185">Reference proteome</keyword>
<gene>
    <name evidence="10" type="ORF">COCSUDRAFT_26464</name>
</gene>
<dbReference type="Pfam" id="PF03040">
    <property type="entry name" value="CemA"/>
    <property type="match status" value="1"/>
</dbReference>
<organism evidence="10 11">
    <name type="scientific">Coccomyxa subellipsoidea (strain C-169)</name>
    <name type="common">Green microalga</name>
    <dbReference type="NCBI Taxonomy" id="574566"/>
    <lineage>
        <taxon>Eukaryota</taxon>
        <taxon>Viridiplantae</taxon>
        <taxon>Chlorophyta</taxon>
        <taxon>core chlorophytes</taxon>
        <taxon>Trebouxiophyceae</taxon>
        <taxon>Trebouxiophyceae incertae sedis</taxon>
        <taxon>Coccomyxaceae</taxon>
        <taxon>Coccomyxa</taxon>
        <taxon>Coccomyxa subellipsoidea</taxon>
    </lineage>
</organism>